<reference evidence="3" key="1">
    <citation type="submission" date="2020-08" db="EMBL/GenBank/DDBJ databases">
        <title>Genome public.</title>
        <authorList>
            <person name="Liu C."/>
            <person name="Sun Q."/>
        </authorList>
    </citation>
    <scope>NUCLEOTIDE SEQUENCE</scope>
    <source>
        <strain evidence="3">BX21</strain>
    </source>
</reference>
<dbReference type="InterPro" id="IPR012347">
    <property type="entry name" value="Ferritin-like"/>
</dbReference>
<feature type="coiled-coil region" evidence="1">
    <location>
        <begin position="30"/>
        <end position="57"/>
    </location>
</feature>
<evidence type="ECO:0000256" key="2">
    <source>
        <dbReference type="SAM" id="MobiDB-lite"/>
    </source>
</evidence>
<evidence type="ECO:0000313" key="3">
    <source>
        <dbReference type="EMBL" id="MBC8586917.1"/>
    </source>
</evidence>
<dbReference type="Proteomes" id="UP000601171">
    <property type="component" value="Unassembled WGS sequence"/>
</dbReference>
<dbReference type="Gene3D" id="1.20.1260.10">
    <property type="match status" value="1"/>
</dbReference>
<organism evidence="3 4">
    <name type="scientific">Paratissierella segnis</name>
    <dbReference type="NCBI Taxonomy" id="2763679"/>
    <lineage>
        <taxon>Bacteria</taxon>
        <taxon>Bacillati</taxon>
        <taxon>Bacillota</taxon>
        <taxon>Tissierellia</taxon>
        <taxon>Tissierellales</taxon>
        <taxon>Tissierellaceae</taxon>
        <taxon>Paratissierella</taxon>
    </lineage>
</organism>
<dbReference type="EMBL" id="JACRTG010000004">
    <property type="protein sequence ID" value="MBC8586917.1"/>
    <property type="molecule type" value="Genomic_DNA"/>
</dbReference>
<dbReference type="Pfam" id="PF07875">
    <property type="entry name" value="Coat_F"/>
    <property type="match status" value="1"/>
</dbReference>
<keyword evidence="3" id="KW-0946">Virion</keyword>
<protein>
    <submittedName>
        <fullName evidence="3">Spore coat protein</fullName>
    </submittedName>
</protein>
<evidence type="ECO:0000256" key="1">
    <source>
        <dbReference type="SAM" id="Coils"/>
    </source>
</evidence>
<proteinExistence type="predicted"/>
<accession>A0A926IE28</accession>
<dbReference type="RefSeq" id="WP_262428388.1">
    <property type="nucleotide sequence ID" value="NZ_JACRTG010000004.1"/>
</dbReference>
<keyword evidence="1" id="KW-0175">Coiled coil</keyword>
<feature type="region of interest" description="Disordered" evidence="2">
    <location>
        <begin position="82"/>
        <end position="113"/>
    </location>
</feature>
<name>A0A926IE28_9FIRM</name>
<keyword evidence="4" id="KW-1185">Reference proteome</keyword>
<dbReference type="AlphaFoldDB" id="A0A926IE28"/>
<gene>
    <name evidence="3" type="ORF">H8707_01510</name>
</gene>
<keyword evidence="3" id="KW-0167">Capsid protein</keyword>
<dbReference type="InterPro" id="IPR012851">
    <property type="entry name" value="Spore_coat_CotF-like"/>
</dbReference>
<evidence type="ECO:0000313" key="4">
    <source>
        <dbReference type="Proteomes" id="UP000601171"/>
    </source>
</evidence>
<comment type="caution">
    <text evidence="3">The sequence shown here is derived from an EMBL/GenBank/DDBJ whole genome shotgun (WGS) entry which is preliminary data.</text>
</comment>
<sequence length="113" mass="12635">MEDRDMVYDILTGTKSSINSYTHAIMETSNQQLRNSLIQLRDEAEQMQYQISQMASQKGWYTPAPQANQNDVDTIKSTLSAAVSSTSSSMNTSSNAKMNSSNNSKMNNFKPMH</sequence>